<dbReference type="PANTHER" id="PTHR13748">
    <property type="entry name" value="COBW-RELATED"/>
    <property type="match status" value="1"/>
</dbReference>
<dbReference type="Gene3D" id="3.40.50.300">
    <property type="entry name" value="P-loop containing nucleotide triphosphate hydrolases"/>
    <property type="match status" value="1"/>
</dbReference>
<dbReference type="EMBL" id="CP029487">
    <property type="protein sequence ID" value="QCT73207.1"/>
    <property type="molecule type" value="Genomic_DNA"/>
</dbReference>
<sequence>MTKLMVIGGFLGAGKTTAMIEVAKTLKTLGNTVGLITNDQTDYLVDTQYVENHDLEVTELTGSCFCCNYPGFAERVDEMRQEDFILAEPVGSCTDLVSTIMKPSKEGKAGELYVLPLSVLVEPGRLKDFMENNTEAFSEGVYYIMDKQMEEADFIVLNKVDTLDDGDKEKLVGYLNEKYPASRVMEISAREGKGVETWLLAVLSADIAASNAKKMEVVYETYGNAEAEMGWLNAKAEINAKDTVNGDALMSALGEALKEAVAKEGGEIGHLKLYLDTDKGASKLSCVGVRQPVELDQTLGQEMKKGQLTINLRAAVDPVLLEKYTHEKVNALGESLGFNAENLVIEAFRPGFPNPTYRM</sequence>
<dbReference type="InterPro" id="IPR051316">
    <property type="entry name" value="Zinc-reg_GTPase_activator"/>
</dbReference>
<proteinExistence type="predicted"/>
<dbReference type="GO" id="GO:0005737">
    <property type="term" value="C:cytoplasm"/>
    <property type="evidence" value="ECO:0007669"/>
    <property type="project" value="TreeGrafter"/>
</dbReference>
<organism evidence="2 3">
    <name type="scientific">Eubacterium maltosivorans</name>
    <dbReference type="NCBI Taxonomy" id="2041044"/>
    <lineage>
        <taxon>Bacteria</taxon>
        <taxon>Bacillati</taxon>
        <taxon>Bacillota</taxon>
        <taxon>Clostridia</taxon>
        <taxon>Eubacteriales</taxon>
        <taxon>Eubacteriaceae</taxon>
        <taxon>Eubacterium</taxon>
    </lineage>
</organism>
<evidence type="ECO:0000313" key="3">
    <source>
        <dbReference type="Proteomes" id="UP000218387"/>
    </source>
</evidence>
<name>A0A4P9CC71_EUBML</name>
<dbReference type="InterPro" id="IPR027417">
    <property type="entry name" value="P-loop_NTPase"/>
</dbReference>
<evidence type="ECO:0000313" key="2">
    <source>
        <dbReference type="EMBL" id="QCT73207.1"/>
    </source>
</evidence>
<gene>
    <name evidence="2" type="ORF">CPZ25_018440</name>
</gene>
<dbReference type="SUPFAM" id="SSF52540">
    <property type="entry name" value="P-loop containing nucleoside triphosphate hydrolases"/>
    <property type="match status" value="1"/>
</dbReference>
<feature type="domain" description="CobW/HypB/UreG nucleotide-binding" evidence="1">
    <location>
        <begin position="5"/>
        <end position="178"/>
    </location>
</feature>
<dbReference type="KEGG" id="emt:CPZ25_018440"/>
<dbReference type="AlphaFoldDB" id="A0A4P9CC71"/>
<dbReference type="InterPro" id="IPR003495">
    <property type="entry name" value="CobW/HypB/UreG_nucleotide-bd"/>
</dbReference>
<dbReference type="Proteomes" id="UP000218387">
    <property type="component" value="Chromosome"/>
</dbReference>
<protein>
    <submittedName>
        <fullName evidence="2">Cobalamin synthesis protein P47K</fullName>
    </submittedName>
</protein>
<dbReference type="Pfam" id="PF02492">
    <property type="entry name" value="cobW"/>
    <property type="match status" value="1"/>
</dbReference>
<reference evidence="2 3" key="1">
    <citation type="submission" date="2018-05" db="EMBL/GenBank/DDBJ databases">
        <title>Genome comparison of Eubacterium sp.</title>
        <authorList>
            <person name="Feng Y."/>
            <person name="Sanchez-Andrea I."/>
            <person name="Stams A.J.M."/>
            <person name="De Vos W.M."/>
        </authorList>
    </citation>
    <scope>NUCLEOTIDE SEQUENCE [LARGE SCALE GENOMIC DNA]</scope>
    <source>
        <strain evidence="2 3">YI</strain>
    </source>
</reference>
<evidence type="ECO:0000259" key="1">
    <source>
        <dbReference type="Pfam" id="PF02492"/>
    </source>
</evidence>
<dbReference type="RefSeq" id="WP_096918971.1">
    <property type="nucleotide sequence ID" value="NZ_CABJDW020000002.1"/>
</dbReference>
<accession>A0A4P9CC71</accession>
<keyword evidence="3" id="KW-1185">Reference proteome</keyword>
<dbReference type="PANTHER" id="PTHR13748:SF62">
    <property type="entry name" value="COBW DOMAIN-CONTAINING PROTEIN"/>
    <property type="match status" value="1"/>
</dbReference>